<organism evidence="5 6">
    <name type="scientific">Piscirickettsia litoralis</name>
    <dbReference type="NCBI Taxonomy" id="1891921"/>
    <lineage>
        <taxon>Bacteria</taxon>
        <taxon>Pseudomonadati</taxon>
        <taxon>Pseudomonadota</taxon>
        <taxon>Gammaproteobacteria</taxon>
        <taxon>Thiotrichales</taxon>
        <taxon>Piscirickettsiaceae</taxon>
        <taxon>Piscirickettsia</taxon>
    </lineage>
</organism>
<gene>
    <name evidence="5" type="ORF">BGC07_09480</name>
</gene>
<evidence type="ECO:0000256" key="1">
    <source>
        <dbReference type="ARBA" id="ARBA00005710"/>
    </source>
</evidence>
<keyword evidence="2" id="KW-0406">Ion transport</keyword>
<comment type="similarity">
    <text evidence="1">Belongs to the outer membrane OOP (TC 1.B.6) superfamily. OmpA family.</text>
</comment>
<evidence type="ECO:0000259" key="4">
    <source>
        <dbReference type="Pfam" id="PF01389"/>
    </source>
</evidence>
<accession>A0ABX3A6I0</accession>
<dbReference type="EMBL" id="MDTU01000001">
    <property type="protein sequence ID" value="ODN44058.1"/>
    <property type="molecule type" value="Genomic_DNA"/>
</dbReference>
<comment type="caution">
    <text evidence="5">The sequence shown here is derived from an EMBL/GenBank/DDBJ whole genome shotgun (WGS) entry which is preliminary data.</text>
</comment>
<keyword evidence="2" id="KW-0813">Transport</keyword>
<sequence length="218" mass="22984">MKKILIATAVATALVSGAAIAKPGAYVGLNLGLGGMDTPKWDTNKLPANTSDKEERGGLAGRIDAGYLWGQGPFNYGVEMGFASYANNTYKISSGSASEELKYSGYNVDLLGVAQYNFTPNWNIFGKAGVAYVHQKTEISVADGGLSATPFSKSENKLLPEVAIGGGYQFANGLGLNLTVSHIFGSKPHAWTDTGNTEDNMTSVASVNMLTFGISYNF</sequence>
<feature type="domain" description="Outer membrane protein OmpA-like transmembrane" evidence="4">
    <location>
        <begin position="26"/>
        <end position="218"/>
    </location>
</feature>
<keyword evidence="2" id="KW-0626">Porin</keyword>
<evidence type="ECO:0000313" key="5">
    <source>
        <dbReference type="EMBL" id="ODN44058.1"/>
    </source>
</evidence>
<reference evidence="5 6" key="1">
    <citation type="submission" date="2016-08" db="EMBL/GenBank/DDBJ databases">
        <title>Draft genome sequence of Candidatus Piscirickettsia litoralis, from seawater.</title>
        <authorList>
            <person name="Wan X."/>
            <person name="Lee A.J."/>
            <person name="Hou S."/>
            <person name="Donachie S.P."/>
        </authorList>
    </citation>
    <scope>NUCLEOTIDE SEQUENCE [LARGE SCALE GENOMIC DNA]</scope>
    <source>
        <strain evidence="5 6">Y2</strain>
    </source>
</reference>
<protein>
    <recommendedName>
        <fullName evidence="4">Outer membrane protein OmpA-like transmembrane domain-containing protein</fullName>
    </recommendedName>
</protein>
<dbReference type="InterPro" id="IPR000498">
    <property type="entry name" value="OmpA-like_TM_dom"/>
</dbReference>
<keyword evidence="3" id="KW-0732">Signal</keyword>
<feature type="chain" id="PRO_5046561678" description="Outer membrane protein OmpA-like transmembrane domain-containing protein" evidence="3">
    <location>
        <begin position="22"/>
        <end position="218"/>
    </location>
</feature>
<keyword evidence="6" id="KW-1185">Reference proteome</keyword>
<dbReference type="Pfam" id="PF01389">
    <property type="entry name" value="OmpA_membrane"/>
    <property type="match status" value="1"/>
</dbReference>
<feature type="signal peptide" evidence="3">
    <location>
        <begin position="1"/>
        <end position="21"/>
    </location>
</feature>
<keyword evidence="2" id="KW-0812">Transmembrane</keyword>
<name>A0ABX3A6I0_9GAMM</name>
<proteinExistence type="inferred from homology"/>
<dbReference type="RefSeq" id="WP_069312903.1">
    <property type="nucleotide sequence ID" value="NZ_MDTU01000001.1"/>
</dbReference>
<evidence type="ECO:0000313" key="6">
    <source>
        <dbReference type="Proteomes" id="UP000094329"/>
    </source>
</evidence>
<dbReference type="Gene3D" id="2.40.160.20">
    <property type="match status" value="1"/>
</dbReference>
<dbReference type="InterPro" id="IPR011250">
    <property type="entry name" value="OMP/PagP_B-barrel"/>
</dbReference>
<evidence type="ECO:0000256" key="2">
    <source>
        <dbReference type="ARBA" id="ARBA00023114"/>
    </source>
</evidence>
<dbReference type="Proteomes" id="UP000094329">
    <property type="component" value="Unassembled WGS sequence"/>
</dbReference>
<evidence type="ECO:0000256" key="3">
    <source>
        <dbReference type="SAM" id="SignalP"/>
    </source>
</evidence>
<dbReference type="SUPFAM" id="SSF56925">
    <property type="entry name" value="OMPA-like"/>
    <property type="match status" value="1"/>
</dbReference>